<evidence type="ECO:0000313" key="9">
    <source>
        <dbReference type="Proteomes" id="UP000184236"/>
    </source>
</evidence>
<organism evidence="8 9">
    <name type="scientific">Chryseobacterium takakiae</name>
    <dbReference type="NCBI Taxonomy" id="1302685"/>
    <lineage>
        <taxon>Bacteria</taxon>
        <taxon>Pseudomonadati</taxon>
        <taxon>Bacteroidota</taxon>
        <taxon>Flavobacteriia</taxon>
        <taxon>Flavobacteriales</taxon>
        <taxon>Weeksellaceae</taxon>
        <taxon>Chryseobacterium group</taxon>
        <taxon>Chryseobacterium</taxon>
    </lineage>
</organism>
<comment type="subcellular location">
    <subcellularLocation>
        <location evidence="1">Cell membrane</location>
        <topology evidence="1">Multi-pass membrane protein</topology>
    </subcellularLocation>
</comment>
<dbReference type="STRING" id="1302685.SAMN05444408_103295"/>
<evidence type="ECO:0000256" key="7">
    <source>
        <dbReference type="SAM" id="Phobius"/>
    </source>
</evidence>
<accession>A0A1M4VUG1</accession>
<proteinExistence type="inferred from homology"/>
<evidence type="ECO:0000256" key="4">
    <source>
        <dbReference type="ARBA" id="ARBA00022692"/>
    </source>
</evidence>
<dbReference type="EMBL" id="FQVO01000003">
    <property type="protein sequence ID" value="SHE72547.1"/>
    <property type="molecule type" value="Genomic_DNA"/>
</dbReference>
<keyword evidence="9" id="KW-1185">Reference proteome</keyword>
<dbReference type="InterPro" id="IPR007140">
    <property type="entry name" value="DUF350"/>
</dbReference>
<evidence type="ECO:0000256" key="5">
    <source>
        <dbReference type="ARBA" id="ARBA00022989"/>
    </source>
</evidence>
<evidence type="ECO:0000313" key="8">
    <source>
        <dbReference type="EMBL" id="SHE72547.1"/>
    </source>
</evidence>
<name>A0A1M4VUG1_9FLAO</name>
<keyword evidence="5 7" id="KW-1133">Transmembrane helix</keyword>
<feature type="transmembrane region" description="Helical" evidence="7">
    <location>
        <begin position="12"/>
        <end position="30"/>
    </location>
</feature>
<keyword evidence="6 7" id="KW-0472">Membrane</keyword>
<dbReference type="AlphaFoldDB" id="A0A1M4VUG1"/>
<dbReference type="RefSeq" id="WP_072883950.1">
    <property type="nucleotide sequence ID" value="NZ_FQVO01000003.1"/>
</dbReference>
<keyword evidence="3" id="KW-1003">Cell membrane</keyword>
<dbReference type="OrthoDB" id="200249at2"/>
<evidence type="ECO:0000256" key="1">
    <source>
        <dbReference type="ARBA" id="ARBA00004651"/>
    </source>
</evidence>
<dbReference type="Pfam" id="PF03994">
    <property type="entry name" value="DUF350"/>
    <property type="match status" value="1"/>
</dbReference>
<evidence type="ECO:0000256" key="2">
    <source>
        <dbReference type="ARBA" id="ARBA00005779"/>
    </source>
</evidence>
<sequence>MDQINFLPAINSVIYSFLGIVILLVCYLIIEKLTPEKTWHEIAHNKNTALAIIFGAFIIGISIIISAAIHG</sequence>
<reference evidence="9" key="1">
    <citation type="submission" date="2016-11" db="EMBL/GenBank/DDBJ databases">
        <authorList>
            <person name="Varghese N."/>
            <person name="Submissions S."/>
        </authorList>
    </citation>
    <scope>NUCLEOTIDE SEQUENCE [LARGE SCALE GENOMIC DNA]</scope>
    <source>
        <strain evidence="9">DSM 26898</strain>
    </source>
</reference>
<keyword evidence="4 7" id="KW-0812">Transmembrane</keyword>
<dbReference type="Proteomes" id="UP000184236">
    <property type="component" value="Unassembled WGS sequence"/>
</dbReference>
<evidence type="ECO:0000256" key="6">
    <source>
        <dbReference type="ARBA" id="ARBA00023136"/>
    </source>
</evidence>
<feature type="transmembrane region" description="Helical" evidence="7">
    <location>
        <begin position="50"/>
        <end position="69"/>
    </location>
</feature>
<evidence type="ECO:0000256" key="3">
    <source>
        <dbReference type="ARBA" id="ARBA00022475"/>
    </source>
</evidence>
<evidence type="ECO:0008006" key="10">
    <source>
        <dbReference type="Google" id="ProtNLM"/>
    </source>
</evidence>
<gene>
    <name evidence="8" type="ORF">SAMN05444408_103295</name>
</gene>
<comment type="similarity">
    <text evidence="2">Belongs to the UPF0719 family.</text>
</comment>
<protein>
    <recommendedName>
        <fullName evidence="10">DUF350 domain-containing protein</fullName>
    </recommendedName>
</protein>
<dbReference type="GO" id="GO:0005886">
    <property type="term" value="C:plasma membrane"/>
    <property type="evidence" value="ECO:0007669"/>
    <property type="project" value="UniProtKB-SubCell"/>
</dbReference>